<dbReference type="PANTHER" id="PTHR30068">
    <property type="entry name" value="URONATE ISOMERASE"/>
    <property type="match status" value="1"/>
</dbReference>
<sequence>MTAYDKTFDDIRPFTDQEAIAALPKAIRIPYLEQVIRYGLPDLTPEQLKSLIASCTCVRDFIEKAIYPAVQRLLDQTSEGVVFRGLGALDKDKGYLFLSNHRDIVMDSVILNYGLYIQGMPLAQSAIGNNLVPDENLLTISRINKNFVVRRDLSPRETLVFSKKLSQYIGYVLSQAGDSVWLAHREGRAKDGDDRTQAGVIKMLTLASRGGDLVDYLRSLRIVPMAISYQWDATDALKVRELLAKRSGVKYVKAPGEDLHSIITGITGCKGGICVAMGDALNEELEPLRTLNNDMQRIHAVCHLMDRHIHRLFHLFPTHYLAADLLDGSSHRKDHYSDADREAFEQRIHTVAAACGQDPQAREVLLRIYANPVFNREKTEENENE</sequence>
<reference evidence="1" key="1">
    <citation type="submission" date="2020-10" db="EMBL/GenBank/DDBJ databases">
        <authorList>
            <person name="Gilroy R."/>
        </authorList>
    </citation>
    <scope>NUCLEOTIDE SEQUENCE</scope>
    <source>
        <strain evidence="1">1383</strain>
    </source>
</reference>
<proteinExistence type="predicted"/>
<protein>
    <submittedName>
        <fullName evidence="1">1-acyl-sn-glycerol-3-phosphate acyltransferase</fullName>
    </submittedName>
</protein>
<keyword evidence="1" id="KW-0012">Acyltransferase</keyword>
<evidence type="ECO:0000313" key="1">
    <source>
        <dbReference type="EMBL" id="HIT97313.1"/>
    </source>
</evidence>
<comment type="caution">
    <text evidence="1">The sequence shown here is derived from an EMBL/GenBank/DDBJ whole genome shotgun (WGS) entry which is preliminary data.</text>
</comment>
<dbReference type="GO" id="GO:0042840">
    <property type="term" value="P:D-glucuronate catabolic process"/>
    <property type="evidence" value="ECO:0007669"/>
    <property type="project" value="TreeGrafter"/>
</dbReference>
<dbReference type="EMBL" id="DVLY01000011">
    <property type="protein sequence ID" value="HIT97313.1"/>
    <property type="molecule type" value="Genomic_DNA"/>
</dbReference>
<dbReference type="GO" id="GO:0016746">
    <property type="term" value="F:acyltransferase activity"/>
    <property type="evidence" value="ECO:0007669"/>
    <property type="project" value="UniProtKB-KW"/>
</dbReference>
<dbReference type="Proteomes" id="UP000824161">
    <property type="component" value="Unassembled WGS sequence"/>
</dbReference>
<organism evidence="1 2">
    <name type="scientific">Candidatus Merdimorpha stercoravium</name>
    <dbReference type="NCBI Taxonomy" id="2840863"/>
    <lineage>
        <taxon>Bacteria</taxon>
        <taxon>Pseudomonadati</taxon>
        <taxon>Bacteroidota</taxon>
        <taxon>Flavobacteriia</taxon>
        <taxon>Flavobacteriales</taxon>
        <taxon>Candidatus Merdimorpha</taxon>
    </lineage>
</organism>
<dbReference type="GO" id="GO:0019698">
    <property type="term" value="P:D-galacturonate catabolic process"/>
    <property type="evidence" value="ECO:0007669"/>
    <property type="project" value="TreeGrafter"/>
</dbReference>
<keyword evidence="1" id="KW-0808">Transferase</keyword>
<evidence type="ECO:0000313" key="2">
    <source>
        <dbReference type="Proteomes" id="UP000824161"/>
    </source>
</evidence>
<gene>
    <name evidence="1" type="ORF">IAC44_00575</name>
</gene>
<name>A0A9D1H8B0_9FLAO</name>
<accession>A0A9D1H8B0</accession>
<dbReference type="PANTHER" id="PTHR30068:SF3">
    <property type="entry name" value="PHOSPHOLIPID_GLYCEROL ACYLTRANSFERASE DOMAIN-CONTAINING PROTEIN"/>
    <property type="match status" value="1"/>
</dbReference>
<dbReference type="AlphaFoldDB" id="A0A9D1H8B0"/>
<reference evidence="1" key="2">
    <citation type="journal article" date="2021" name="PeerJ">
        <title>Extensive microbial diversity within the chicken gut microbiome revealed by metagenomics and culture.</title>
        <authorList>
            <person name="Gilroy R."/>
            <person name="Ravi A."/>
            <person name="Getino M."/>
            <person name="Pursley I."/>
            <person name="Horton D.L."/>
            <person name="Alikhan N.F."/>
            <person name="Baker D."/>
            <person name="Gharbi K."/>
            <person name="Hall N."/>
            <person name="Watson M."/>
            <person name="Adriaenssens E.M."/>
            <person name="Foster-Nyarko E."/>
            <person name="Jarju S."/>
            <person name="Secka A."/>
            <person name="Antonio M."/>
            <person name="Oren A."/>
            <person name="Chaudhuri R.R."/>
            <person name="La Ragione R."/>
            <person name="Hildebrand F."/>
            <person name="Pallen M.J."/>
        </authorList>
    </citation>
    <scope>NUCLEOTIDE SEQUENCE</scope>
    <source>
        <strain evidence="1">1383</strain>
    </source>
</reference>